<accession>A0A4T0FJH3</accession>
<dbReference type="Pfam" id="PF00773">
    <property type="entry name" value="RNB"/>
    <property type="match status" value="1"/>
</dbReference>
<dbReference type="GO" id="GO:0003723">
    <property type="term" value="F:RNA binding"/>
    <property type="evidence" value="ECO:0007669"/>
    <property type="project" value="InterPro"/>
</dbReference>
<dbReference type="SMART" id="SM00955">
    <property type="entry name" value="RNB"/>
    <property type="match status" value="1"/>
</dbReference>
<dbReference type="GO" id="GO:0000932">
    <property type="term" value="C:P-body"/>
    <property type="evidence" value="ECO:0007669"/>
    <property type="project" value="TreeGrafter"/>
</dbReference>
<dbReference type="InterPro" id="IPR050180">
    <property type="entry name" value="RNR_Ribonuclease"/>
</dbReference>
<dbReference type="EMBL" id="SPNW01000053">
    <property type="protein sequence ID" value="TIA87534.1"/>
    <property type="molecule type" value="Genomic_DNA"/>
</dbReference>
<evidence type="ECO:0000259" key="2">
    <source>
        <dbReference type="SMART" id="SM00955"/>
    </source>
</evidence>
<dbReference type="SUPFAM" id="SSF50249">
    <property type="entry name" value="Nucleic acid-binding proteins"/>
    <property type="match status" value="1"/>
</dbReference>
<dbReference type="GO" id="GO:0000175">
    <property type="term" value="F:3'-5'-RNA exonuclease activity"/>
    <property type="evidence" value="ECO:0007669"/>
    <property type="project" value="TreeGrafter"/>
</dbReference>
<organism evidence="3 4">
    <name type="scientific">Wallemia hederae</name>
    <dbReference type="NCBI Taxonomy" id="1540922"/>
    <lineage>
        <taxon>Eukaryota</taxon>
        <taxon>Fungi</taxon>
        <taxon>Dikarya</taxon>
        <taxon>Basidiomycota</taxon>
        <taxon>Wallemiomycotina</taxon>
        <taxon>Wallemiomycetes</taxon>
        <taxon>Wallemiales</taxon>
        <taxon>Wallemiaceae</taxon>
        <taxon>Wallemia</taxon>
    </lineage>
</organism>
<dbReference type="GO" id="GO:0006402">
    <property type="term" value="P:mRNA catabolic process"/>
    <property type="evidence" value="ECO:0007669"/>
    <property type="project" value="TreeGrafter"/>
</dbReference>
<feature type="domain" description="RNB" evidence="2">
    <location>
        <begin position="465"/>
        <end position="829"/>
    </location>
</feature>
<name>A0A4T0FJH3_9BASI</name>
<sequence length="965" mass="107288">MRKTDRSLLNCSKWLLNKRNSSKSNSSFQQQRKSALKVINAATNPNLKKSNGLDYSNNLSGNFTSISLDKRLKDLWWSTYKRRDVSPGDFIYVPKYGQLGVALSLDILEGRRVVYTLHSSGCVSTYPETSIVNATPLFQPSELDHSAIQAIVIDAKLNPLAQTQVYNPEHDTHSVYKAKLSARLKRLTFNVESTQQSLSHDLQELYAKIKNKDSLKWRDYDVWTVATRDLHISNPSYIHILALQMMLYRNTTEYNMLDNAASIQQMKFGVRPATEVGILKLVTEWSNSNHGRSILETFVEKSQILLNAASHTSKQPEMPTAVTPPVKYDDQEMILIRFITDSCQTLNTPAFNPYESLCCILLKNFAQYHSVNQENWRSLAFDFLQNVGMFQPWESIHMAGSTSIVPRDSHVDKQFERVSDMAMEEWRSITGGSGGGGGANANAIASTSSASPNSLHHRDMLETHRKDFGDLPVYVIDDAGANELDDGISIEQKDGRTWVHVHIADPTSVIPPTHPLALLARDRVTSLYLPHRTVPMLPKQLCMDGFSLGSGHGKRKLAGAGADTKNTNTAQPALTFSAQLDERGVIRDYNVCASLISNIQTLQYDAVDGALSGECENVGLEDTSKTTSNATLLDALSPRTLADVAPEHATPLQQLLQLATQQSQRRVENGMLFWQGTSPNPTVSPLPLPATSTQMLWEGRPSVHLNPPAPHLSPSRFLVSQMMGVACQVAALWGKERHVPGVYRGASMPESSITGGIKALLAKRDSITGKVSTQDVGLACASFTGGTLSSTPTPHHLNGCLEGYARVTSPLRRYSDMVMHWQFKSALLAQHSPKERVPWMYASHAEMEDYLVRCRQTEPAYQRISNTVSDYWVVRELKRRHEESDSSLYKHLTCTIVSAWRNDGAGTRSWSDCQVAELGNMSARLVRDYACPTDIALEDIGKTVKASAAEFLLYDKARLTMRLDD</sequence>
<dbReference type="InterPro" id="IPR012340">
    <property type="entry name" value="NA-bd_OB-fold"/>
</dbReference>
<protein>
    <recommendedName>
        <fullName evidence="2">RNB domain-containing protein</fullName>
    </recommendedName>
</protein>
<keyword evidence="4" id="KW-1185">Reference proteome</keyword>
<feature type="region of interest" description="Disordered" evidence="1">
    <location>
        <begin position="431"/>
        <end position="455"/>
    </location>
</feature>
<proteinExistence type="predicted"/>
<dbReference type="PANTHER" id="PTHR23355">
    <property type="entry name" value="RIBONUCLEASE"/>
    <property type="match status" value="1"/>
</dbReference>
<evidence type="ECO:0000313" key="3">
    <source>
        <dbReference type="EMBL" id="TIA87534.1"/>
    </source>
</evidence>
<evidence type="ECO:0000313" key="4">
    <source>
        <dbReference type="Proteomes" id="UP000310189"/>
    </source>
</evidence>
<dbReference type="OrthoDB" id="2285229at2759"/>
<dbReference type="PANTHER" id="PTHR23355:SF65">
    <property type="entry name" value="EXORIBONUCLEASE CYT-4, PUTATIVE (AFU_ORTHOLOGUE AFUA_7G01550)-RELATED"/>
    <property type="match status" value="1"/>
</dbReference>
<reference evidence="3 4" key="1">
    <citation type="submission" date="2019-03" db="EMBL/GenBank/DDBJ databases">
        <title>Sequencing 23 genomes of Wallemia ichthyophaga.</title>
        <authorList>
            <person name="Gostincar C."/>
        </authorList>
    </citation>
    <scope>NUCLEOTIDE SEQUENCE [LARGE SCALE GENOMIC DNA]</scope>
    <source>
        <strain evidence="3 4">EXF-5753</strain>
    </source>
</reference>
<evidence type="ECO:0000256" key="1">
    <source>
        <dbReference type="SAM" id="MobiDB-lite"/>
    </source>
</evidence>
<dbReference type="Proteomes" id="UP000310189">
    <property type="component" value="Unassembled WGS sequence"/>
</dbReference>
<comment type="caution">
    <text evidence="3">The sequence shown here is derived from an EMBL/GenBank/DDBJ whole genome shotgun (WGS) entry which is preliminary data.</text>
</comment>
<dbReference type="AlphaFoldDB" id="A0A4T0FJH3"/>
<gene>
    <name evidence="3" type="ORF">E3P99_03116</name>
</gene>
<feature type="compositionally biased region" description="Low complexity" evidence="1">
    <location>
        <begin position="440"/>
        <end position="451"/>
    </location>
</feature>
<dbReference type="InterPro" id="IPR001900">
    <property type="entry name" value="RNase_II/R"/>
</dbReference>